<dbReference type="AlphaFoldDB" id="A0A9J6BU15"/>
<evidence type="ECO:0000313" key="2">
    <source>
        <dbReference type="EMBL" id="KAG5672995.1"/>
    </source>
</evidence>
<sequence>MKSFVVFFILFAVAFSQNDDNELDDGASVNVEEELQSRFSGYPCFCVTDPCFCYPKFGRSRNKNCVCVTDPCECDMFG</sequence>
<keyword evidence="1" id="KW-0732">Signal</keyword>
<feature type="signal peptide" evidence="1">
    <location>
        <begin position="1"/>
        <end position="16"/>
    </location>
</feature>
<proteinExistence type="predicted"/>
<accession>A0A9J6BU15</accession>
<keyword evidence="3" id="KW-1185">Reference proteome</keyword>
<name>A0A9J6BU15_POLVA</name>
<comment type="caution">
    <text evidence="2">The sequence shown here is derived from an EMBL/GenBank/DDBJ whole genome shotgun (WGS) entry which is preliminary data.</text>
</comment>
<evidence type="ECO:0000256" key="1">
    <source>
        <dbReference type="SAM" id="SignalP"/>
    </source>
</evidence>
<gene>
    <name evidence="2" type="ORF">PVAND_003076</name>
</gene>
<evidence type="ECO:0000313" key="3">
    <source>
        <dbReference type="Proteomes" id="UP001107558"/>
    </source>
</evidence>
<organism evidence="2 3">
    <name type="scientific">Polypedilum vanderplanki</name>
    <name type="common">Sleeping chironomid midge</name>
    <dbReference type="NCBI Taxonomy" id="319348"/>
    <lineage>
        <taxon>Eukaryota</taxon>
        <taxon>Metazoa</taxon>
        <taxon>Ecdysozoa</taxon>
        <taxon>Arthropoda</taxon>
        <taxon>Hexapoda</taxon>
        <taxon>Insecta</taxon>
        <taxon>Pterygota</taxon>
        <taxon>Neoptera</taxon>
        <taxon>Endopterygota</taxon>
        <taxon>Diptera</taxon>
        <taxon>Nematocera</taxon>
        <taxon>Chironomoidea</taxon>
        <taxon>Chironomidae</taxon>
        <taxon>Chironominae</taxon>
        <taxon>Polypedilum</taxon>
        <taxon>Polypedilum</taxon>
    </lineage>
</organism>
<reference evidence="2" key="1">
    <citation type="submission" date="2021-03" db="EMBL/GenBank/DDBJ databases">
        <title>Chromosome level genome of the anhydrobiotic midge Polypedilum vanderplanki.</title>
        <authorList>
            <person name="Yoshida Y."/>
            <person name="Kikawada T."/>
            <person name="Gusev O."/>
        </authorList>
    </citation>
    <scope>NUCLEOTIDE SEQUENCE</scope>
    <source>
        <strain evidence="2">NIAS01</strain>
        <tissue evidence="2">Whole body or cell culture</tissue>
    </source>
</reference>
<feature type="chain" id="PRO_5039886515" evidence="1">
    <location>
        <begin position="17"/>
        <end position="78"/>
    </location>
</feature>
<dbReference type="EMBL" id="JADBJN010000003">
    <property type="protein sequence ID" value="KAG5672995.1"/>
    <property type="molecule type" value="Genomic_DNA"/>
</dbReference>
<dbReference type="Proteomes" id="UP001107558">
    <property type="component" value="Chromosome 3"/>
</dbReference>
<protein>
    <submittedName>
        <fullName evidence="2">Uncharacterized protein</fullName>
    </submittedName>
</protein>